<evidence type="ECO:0000256" key="3">
    <source>
        <dbReference type="ARBA" id="ARBA00022491"/>
    </source>
</evidence>
<dbReference type="Proteomes" id="UP000249061">
    <property type="component" value="Unassembled WGS sequence"/>
</dbReference>
<protein>
    <recommendedName>
        <fullName evidence="2">Toxin CcdB</fullName>
    </recommendedName>
    <alternativeName>
        <fullName evidence="7">Cytotoxic protein CcdB</fullName>
    </alternativeName>
    <alternativeName>
        <fullName evidence="6">Protein LetD</fullName>
    </alternativeName>
</protein>
<evidence type="ECO:0000256" key="5">
    <source>
        <dbReference type="ARBA" id="ARBA00023163"/>
    </source>
</evidence>
<comment type="caution">
    <text evidence="8">The sequence shown here is derived from an EMBL/GenBank/DDBJ whole genome shotgun (WGS) entry which is preliminary data.</text>
</comment>
<dbReference type="AlphaFoldDB" id="A0A2W5VGF6"/>
<keyword evidence="3" id="KW-0678">Repressor</keyword>
<comment type="similarity">
    <text evidence="1">Belongs to the CcdB toxin family.</text>
</comment>
<evidence type="ECO:0000256" key="6">
    <source>
        <dbReference type="ARBA" id="ARBA00029628"/>
    </source>
</evidence>
<keyword evidence="4" id="KW-0805">Transcription regulation</keyword>
<dbReference type="Gene3D" id="2.30.30.110">
    <property type="match status" value="1"/>
</dbReference>
<name>A0A2W5VGF6_9BACT</name>
<gene>
    <name evidence="8" type="ORF">DI536_22700</name>
</gene>
<proteinExistence type="inferred from homology"/>
<dbReference type="EMBL" id="QFQP01000021">
    <property type="protein sequence ID" value="PZR09391.1"/>
    <property type="molecule type" value="Genomic_DNA"/>
</dbReference>
<sequence length="106" mass="11455">MAQFDVHRNPGKNRDAMPYVVVLQSAAYDGHDRRVVAPLTKQVIAGRAPHALLTPTFVVGGVTVFLNPFDLVSVPVGQLGPKVASLSRHGDKLIAALDQLFTRVWG</sequence>
<evidence type="ECO:0000256" key="2">
    <source>
        <dbReference type="ARBA" id="ARBA00015075"/>
    </source>
</evidence>
<dbReference type="GO" id="GO:0006276">
    <property type="term" value="P:plasmid maintenance"/>
    <property type="evidence" value="ECO:0007669"/>
    <property type="project" value="InterPro"/>
</dbReference>
<evidence type="ECO:0000313" key="9">
    <source>
        <dbReference type="Proteomes" id="UP000249061"/>
    </source>
</evidence>
<organism evidence="8 9">
    <name type="scientific">Archangium gephyra</name>
    <dbReference type="NCBI Taxonomy" id="48"/>
    <lineage>
        <taxon>Bacteria</taxon>
        <taxon>Pseudomonadati</taxon>
        <taxon>Myxococcota</taxon>
        <taxon>Myxococcia</taxon>
        <taxon>Myxococcales</taxon>
        <taxon>Cystobacterineae</taxon>
        <taxon>Archangiaceae</taxon>
        <taxon>Archangium</taxon>
    </lineage>
</organism>
<accession>A0A2W5VGF6</accession>
<keyword evidence="5" id="KW-0804">Transcription</keyword>
<dbReference type="InterPro" id="IPR011067">
    <property type="entry name" value="Plasmid_toxin/cell-grow_inhib"/>
</dbReference>
<dbReference type="GO" id="GO:0008657">
    <property type="term" value="F:DNA topoisomerase type II (double strand cut, ATP-hydrolyzing) inhibitor activity"/>
    <property type="evidence" value="ECO:0007669"/>
    <property type="project" value="InterPro"/>
</dbReference>
<evidence type="ECO:0000256" key="1">
    <source>
        <dbReference type="ARBA" id="ARBA00005230"/>
    </source>
</evidence>
<evidence type="ECO:0000256" key="4">
    <source>
        <dbReference type="ARBA" id="ARBA00023015"/>
    </source>
</evidence>
<evidence type="ECO:0000313" key="8">
    <source>
        <dbReference type="EMBL" id="PZR09391.1"/>
    </source>
</evidence>
<reference evidence="8 9" key="1">
    <citation type="submission" date="2017-08" db="EMBL/GenBank/DDBJ databases">
        <title>Infants hospitalized years apart are colonized by the same room-sourced microbial strains.</title>
        <authorList>
            <person name="Brooks B."/>
            <person name="Olm M.R."/>
            <person name="Firek B.A."/>
            <person name="Baker R."/>
            <person name="Thomas B.C."/>
            <person name="Morowitz M.J."/>
            <person name="Banfield J.F."/>
        </authorList>
    </citation>
    <scope>NUCLEOTIDE SEQUENCE [LARGE SCALE GENOMIC DNA]</scope>
    <source>
        <strain evidence="8">S2_003_000_R2_14</strain>
    </source>
</reference>
<dbReference type="InterPro" id="IPR002712">
    <property type="entry name" value="CcdB"/>
</dbReference>
<dbReference type="Pfam" id="PF01845">
    <property type="entry name" value="CcdB"/>
    <property type="match status" value="1"/>
</dbReference>
<evidence type="ECO:0000256" key="7">
    <source>
        <dbReference type="ARBA" id="ARBA00033135"/>
    </source>
</evidence>
<dbReference type="SUPFAM" id="SSF50118">
    <property type="entry name" value="Cell growth inhibitor/plasmid maintenance toxic component"/>
    <property type="match status" value="1"/>
</dbReference>